<dbReference type="SUPFAM" id="SSF102405">
    <property type="entry name" value="MCP/YpsA-like"/>
    <property type="match status" value="1"/>
</dbReference>
<feature type="domain" description="Smf/DprA SLOG" evidence="2">
    <location>
        <begin position="100"/>
        <end position="304"/>
    </location>
</feature>
<name>A0A098AX64_DESHA</name>
<dbReference type="PATRIC" id="fig|49338.4.peg.886"/>
<dbReference type="PANTHER" id="PTHR43022">
    <property type="entry name" value="PROTEIN SMF"/>
    <property type="match status" value="1"/>
</dbReference>
<dbReference type="PANTHER" id="PTHR43022:SF1">
    <property type="entry name" value="PROTEIN SMF"/>
    <property type="match status" value="1"/>
</dbReference>
<dbReference type="EMBL" id="LK996017">
    <property type="protein sequence ID" value="CDX00712.1"/>
    <property type="molecule type" value="Genomic_DNA"/>
</dbReference>
<accession>A0A098AX64</accession>
<evidence type="ECO:0000313" key="4">
    <source>
        <dbReference type="EMBL" id="KTE89107.1"/>
    </source>
</evidence>
<reference evidence="3" key="1">
    <citation type="submission" date="2014-07" db="EMBL/GenBank/DDBJ databases">
        <authorList>
            <person name="Hornung V.Bastian."/>
        </authorList>
    </citation>
    <scope>NUCLEOTIDE SEQUENCE</scope>
    <source>
        <strain evidence="3">PCE-S</strain>
    </source>
</reference>
<dbReference type="AlphaFoldDB" id="A0A098AX64"/>
<sequence>MNNMLSQDSLAMVLLCTTVGLSKDNTEIRPLTIKQWNQFLRRMFNAEIKNPAALFEVGKEDLKKRLGLSDEESQRIQFLLSRAGQAVVELENLNNMGIFVTTRAEKSYPQRLKSVLKKDSPPVLFYSGDIELTQMEGIGIVGSRNIDPKGLEFTKELGSKSAKQGLTVISGGAKGVDEVAQNEALRQGGKVISILADSLAQKIKHKEAREAIMEQRLLLLTSFHPRAPFTVYNAMQRNKYIYALSHIAVVVSSDYSKGGTWAGATENLRNKWVPLFVRKDDIVPEGNEKLLKMGANPLSAKDLFSESFNANRLSSLADQYYEQGSLFSVSNLLEKETDYQVSNDSGESDHEERIDLFPVIWPYLESALQKARTKEELCTMLHIHGNQMKIWLERALAEQKIKKTRKPAGYIVQ</sequence>
<evidence type="ECO:0000313" key="3">
    <source>
        <dbReference type="EMBL" id="CDX00712.1"/>
    </source>
</evidence>
<protein>
    <submittedName>
        <fullName evidence="4">DNA protecting protein DprA</fullName>
    </submittedName>
    <submittedName>
        <fullName evidence="3">Rossmann fold nucleotide-binding protein involved in DNA uptake-like protein</fullName>
    </submittedName>
</protein>
<dbReference type="OrthoDB" id="9785707at2"/>
<dbReference type="EMBL" id="LOCK01000094">
    <property type="protein sequence ID" value="KTE89107.1"/>
    <property type="molecule type" value="Genomic_DNA"/>
</dbReference>
<organism evidence="3">
    <name type="scientific">Desulfitobacterium hafniense</name>
    <name type="common">Desulfitobacterium frappieri</name>
    <dbReference type="NCBI Taxonomy" id="49338"/>
    <lineage>
        <taxon>Bacteria</taxon>
        <taxon>Bacillati</taxon>
        <taxon>Bacillota</taxon>
        <taxon>Clostridia</taxon>
        <taxon>Eubacteriales</taxon>
        <taxon>Desulfitobacteriaceae</taxon>
        <taxon>Desulfitobacterium</taxon>
    </lineage>
</organism>
<dbReference type="RefSeq" id="WP_015942937.1">
    <property type="nucleotide sequence ID" value="NZ_JAYFNZ010000025.1"/>
</dbReference>
<dbReference type="InterPro" id="IPR003488">
    <property type="entry name" value="DprA"/>
</dbReference>
<evidence type="ECO:0000259" key="2">
    <source>
        <dbReference type="Pfam" id="PF02481"/>
    </source>
</evidence>
<dbReference type="Pfam" id="PF02481">
    <property type="entry name" value="DNA_processg_A"/>
    <property type="match status" value="1"/>
</dbReference>
<dbReference type="Proteomes" id="UP000054623">
    <property type="component" value="Unassembled WGS sequence"/>
</dbReference>
<gene>
    <name evidence="4" type="ORF">AT727_13860</name>
    <name evidence="3" type="ORF">DPCES_0825</name>
</gene>
<comment type="similarity">
    <text evidence="1">Belongs to the DprA/Smf family.</text>
</comment>
<reference evidence="4 5" key="2">
    <citation type="submission" date="2015-12" db="EMBL/GenBank/DDBJ databases">
        <title>Draft Genome Sequence of Desulfitobacterium hafniense Strain DH, a Sulfate-reducing Bacterium Isolated from Paddy Soils.</title>
        <authorList>
            <person name="Bao P."/>
            <person name="Zhang X."/>
            <person name="Li G."/>
        </authorList>
    </citation>
    <scope>NUCLEOTIDE SEQUENCE [LARGE SCALE GENOMIC DNA]</scope>
    <source>
        <strain evidence="4 5">DH</strain>
    </source>
</reference>
<dbReference type="GO" id="GO:0009294">
    <property type="term" value="P:DNA-mediated transformation"/>
    <property type="evidence" value="ECO:0007669"/>
    <property type="project" value="InterPro"/>
</dbReference>
<dbReference type="InterPro" id="IPR057666">
    <property type="entry name" value="DrpA_SLOG"/>
</dbReference>
<proteinExistence type="inferred from homology"/>
<dbReference type="Gene3D" id="3.40.50.450">
    <property type="match status" value="1"/>
</dbReference>
<evidence type="ECO:0000313" key="5">
    <source>
        <dbReference type="Proteomes" id="UP000054623"/>
    </source>
</evidence>
<evidence type="ECO:0000256" key="1">
    <source>
        <dbReference type="ARBA" id="ARBA00006525"/>
    </source>
</evidence>